<dbReference type="EMBL" id="JAYMYQ010000001">
    <property type="protein sequence ID" value="KAK7358778.1"/>
    <property type="molecule type" value="Genomic_DNA"/>
</dbReference>
<evidence type="ECO:0000313" key="2">
    <source>
        <dbReference type="Proteomes" id="UP001367508"/>
    </source>
</evidence>
<dbReference type="AlphaFoldDB" id="A0AAN9MWF5"/>
<proteinExistence type="predicted"/>
<sequence length="79" mass="8989">MNLKCSIGSNVNFRFLLVERPSEDGFGAILGYLNSCRTFQDNSLLQYLQTSPIYCSQRLVSFCTGISMLKFETVMPEHQ</sequence>
<organism evidence="1 2">
    <name type="scientific">Canavalia gladiata</name>
    <name type="common">Sword bean</name>
    <name type="synonym">Dolichos gladiatus</name>
    <dbReference type="NCBI Taxonomy" id="3824"/>
    <lineage>
        <taxon>Eukaryota</taxon>
        <taxon>Viridiplantae</taxon>
        <taxon>Streptophyta</taxon>
        <taxon>Embryophyta</taxon>
        <taxon>Tracheophyta</taxon>
        <taxon>Spermatophyta</taxon>
        <taxon>Magnoliopsida</taxon>
        <taxon>eudicotyledons</taxon>
        <taxon>Gunneridae</taxon>
        <taxon>Pentapetalae</taxon>
        <taxon>rosids</taxon>
        <taxon>fabids</taxon>
        <taxon>Fabales</taxon>
        <taxon>Fabaceae</taxon>
        <taxon>Papilionoideae</taxon>
        <taxon>50 kb inversion clade</taxon>
        <taxon>NPAAA clade</taxon>
        <taxon>indigoferoid/millettioid clade</taxon>
        <taxon>Phaseoleae</taxon>
        <taxon>Canavalia</taxon>
    </lineage>
</organism>
<name>A0AAN9MWF5_CANGL</name>
<protein>
    <submittedName>
        <fullName evidence="1">Uncharacterized protein</fullName>
    </submittedName>
</protein>
<keyword evidence="2" id="KW-1185">Reference proteome</keyword>
<gene>
    <name evidence="1" type="ORF">VNO77_00717</name>
</gene>
<dbReference type="Proteomes" id="UP001367508">
    <property type="component" value="Unassembled WGS sequence"/>
</dbReference>
<evidence type="ECO:0000313" key="1">
    <source>
        <dbReference type="EMBL" id="KAK7358778.1"/>
    </source>
</evidence>
<accession>A0AAN9MWF5</accession>
<reference evidence="1 2" key="1">
    <citation type="submission" date="2024-01" db="EMBL/GenBank/DDBJ databases">
        <title>The genomes of 5 underutilized Papilionoideae crops provide insights into root nodulation and disease resistanc.</title>
        <authorList>
            <person name="Jiang F."/>
        </authorList>
    </citation>
    <scope>NUCLEOTIDE SEQUENCE [LARGE SCALE GENOMIC DNA]</scope>
    <source>
        <strain evidence="1">LVBAO_FW01</strain>
        <tissue evidence="1">Leaves</tissue>
    </source>
</reference>
<comment type="caution">
    <text evidence="1">The sequence shown here is derived from an EMBL/GenBank/DDBJ whole genome shotgun (WGS) entry which is preliminary data.</text>
</comment>